<organism evidence="1 2">
    <name type="scientific">Schizopora paradoxa</name>
    <dbReference type="NCBI Taxonomy" id="27342"/>
    <lineage>
        <taxon>Eukaryota</taxon>
        <taxon>Fungi</taxon>
        <taxon>Dikarya</taxon>
        <taxon>Basidiomycota</taxon>
        <taxon>Agaricomycotina</taxon>
        <taxon>Agaricomycetes</taxon>
        <taxon>Hymenochaetales</taxon>
        <taxon>Schizoporaceae</taxon>
        <taxon>Schizopora</taxon>
    </lineage>
</organism>
<gene>
    <name evidence="1" type="ORF">SCHPADRAFT_689250</name>
</gene>
<protein>
    <submittedName>
        <fullName evidence="1">Uncharacterized protein</fullName>
    </submittedName>
</protein>
<dbReference type="EMBL" id="KQ086204">
    <property type="protein sequence ID" value="KLO06473.1"/>
    <property type="molecule type" value="Genomic_DNA"/>
</dbReference>
<accession>A0A0H2RAG9</accession>
<name>A0A0H2RAG9_9AGAM</name>
<evidence type="ECO:0000313" key="1">
    <source>
        <dbReference type="EMBL" id="KLO06473.1"/>
    </source>
</evidence>
<dbReference type="InParanoid" id="A0A0H2RAG9"/>
<dbReference type="Proteomes" id="UP000053477">
    <property type="component" value="Unassembled WGS sequence"/>
</dbReference>
<sequence length="66" mass="7845">MLSSITFPIRTKSFGKSIATWLFNYQYSRSPCTVFFCYCLFISSKLLALHTDFLYHVSCYYHCFVF</sequence>
<reference evidence="1 2" key="1">
    <citation type="submission" date="2015-04" db="EMBL/GenBank/DDBJ databases">
        <title>Complete genome sequence of Schizopora paradoxa KUC8140, a cosmopolitan wood degrader in East Asia.</title>
        <authorList>
            <consortium name="DOE Joint Genome Institute"/>
            <person name="Min B."/>
            <person name="Park H."/>
            <person name="Jang Y."/>
            <person name="Kim J.-J."/>
            <person name="Kim K.H."/>
            <person name="Pangilinan J."/>
            <person name="Lipzen A."/>
            <person name="Riley R."/>
            <person name="Grigoriev I.V."/>
            <person name="Spatafora J.W."/>
            <person name="Choi I.-G."/>
        </authorList>
    </citation>
    <scope>NUCLEOTIDE SEQUENCE [LARGE SCALE GENOMIC DNA]</scope>
    <source>
        <strain evidence="1 2">KUC8140</strain>
    </source>
</reference>
<evidence type="ECO:0000313" key="2">
    <source>
        <dbReference type="Proteomes" id="UP000053477"/>
    </source>
</evidence>
<proteinExistence type="predicted"/>
<keyword evidence="2" id="KW-1185">Reference proteome</keyword>
<dbReference type="AlphaFoldDB" id="A0A0H2RAG9"/>